<organism evidence="8 9">
    <name type="scientific">Trueperella bialowiezensis</name>
    <dbReference type="NCBI Taxonomy" id="312285"/>
    <lineage>
        <taxon>Bacteria</taxon>
        <taxon>Bacillati</taxon>
        <taxon>Actinomycetota</taxon>
        <taxon>Actinomycetes</taxon>
        <taxon>Actinomycetales</taxon>
        <taxon>Actinomycetaceae</taxon>
        <taxon>Trueperella</taxon>
    </lineage>
</organism>
<dbReference type="PROSITE" id="PS00211">
    <property type="entry name" value="ABC_TRANSPORTER_1"/>
    <property type="match status" value="1"/>
</dbReference>
<dbReference type="AlphaFoldDB" id="A0A448PDM4"/>
<evidence type="ECO:0000313" key="9">
    <source>
        <dbReference type="Proteomes" id="UP000269542"/>
    </source>
</evidence>
<sequence>MSLEINQLYKSFGSTTALDGMDFTVHPGELYGFVGSNGAGKTTTMRIMLGVLKADSGDVRMNGKPLTFEDRQRFGYMPEERGLYPKMKVGEQLVYFARLHGKSRSEATAAMEYWTERLGVHMRRGDEVQALSLGNQQRVQLAAALVHDPQVLVLDEPFSGLDPLAVRDMSQVLREKAQQGATVVFSSHQLDLVERLCDRVGISSLGKIAAEGTIDELRAKGSDAVVEIEAEDARAVAGALAPLGIAAELSDERKLRFRLPAGVSDQQALRAALEVSPVHGFSHVRPSLTDLFGDIVEVPQPAADTSAKKPGFFARIFGGKKA</sequence>
<dbReference type="InterPro" id="IPR003593">
    <property type="entry name" value="AAA+_ATPase"/>
</dbReference>
<dbReference type="InterPro" id="IPR027417">
    <property type="entry name" value="P-loop_NTPase"/>
</dbReference>
<keyword evidence="5 8" id="KW-0067">ATP-binding</keyword>
<protein>
    <submittedName>
        <fullName evidence="8">Uncharacterized ABC transporter ATP-binding protein YbhF</fullName>
    </submittedName>
</protein>
<comment type="similarity">
    <text evidence="2">Belongs to the ABC transporter superfamily.</text>
</comment>
<evidence type="ECO:0000259" key="7">
    <source>
        <dbReference type="PROSITE" id="PS50893"/>
    </source>
</evidence>
<dbReference type="GO" id="GO:0005524">
    <property type="term" value="F:ATP binding"/>
    <property type="evidence" value="ECO:0007669"/>
    <property type="project" value="UniProtKB-KW"/>
</dbReference>
<evidence type="ECO:0000256" key="4">
    <source>
        <dbReference type="ARBA" id="ARBA00022741"/>
    </source>
</evidence>
<dbReference type="PANTHER" id="PTHR42711">
    <property type="entry name" value="ABC TRANSPORTER ATP-BINDING PROTEIN"/>
    <property type="match status" value="1"/>
</dbReference>
<evidence type="ECO:0000256" key="6">
    <source>
        <dbReference type="ARBA" id="ARBA00023251"/>
    </source>
</evidence>
<dbReference type="Pfam" id="PF00005">
    <property type="entry name" value="ABC_tran"/>
    <property type="match status" value="1"/>
</dbReference>
<dbReference type="InterPro" id="IPR025302">
    <property type="entry name" value="DrrA1/2-like_C"/>
</dbReference>
<keyword evidence="9" id="KW-1185">Reference proteome</keyword>
<accession>A0A448PDM4</accession>
<proteinExistence type="inferred from homology"/>
<evidence type="ECO:0000256" key="5">
    <source>
        <dbReference type="ARBA" id="ARBA00022840"/>
    </source>
</evidence>
<evidence type="ECO:0000256" key="2">
    <source>
        <dbReference type="ARBA" id="ARBA00005417"/>
    </source>
</evidence>
<dbReference type="InterPro" id="IPR050763">
    <property type="entry name" value="ABC_transporter_ATP-binding"/>
</dbReference>
<dbReference type="OrthoDB" id="9804819at2"/>
<dbReference type="EMBL" id="LR134476">
    <property type="protein sequence ID" value="VEI13028.1"/>
    <property type="molecule type" value="Genomic_DNA"/>
</dbReference>
<dbReference type="PROSITE" id="PS50893">
    <property type="entry name" value="ABC_TRANSPORTER_2"/>
    <property type="match status" value="1"/>
</dbReference>
<dbReference type="InterPro" id="IPR003439">
    <property type="entry name" value="ABC_transporter-like_ATP-bd"/>
</dbReference>
<comment type="subcellular location">
    <subcellularLocation>
        <location evidence="1">Cell membrane</location>
        <topology evidence="1">Peripheral membrane protein</topology>
    </subcellularLocation>
</comment>
<dbReference type="PANTHER" id="PTHR42711:SF5">
    <property type="entry name" value="ABC TRANSPORTER ATP-BINDING PROTEIN NATA"/>
    <property type="match status" value="1"/>
</dbReference>
<keyword evidence="6" id="KW-0046">Antibiotic resistance</keyword>
<dbReference type="Gene3D" id="3.40.50.300">
    <property type="entry name" value="P-loop containing nucleotide triphosphate hydrolases"/>
    <property type="match status" value="1"/>
</dbReference>
<dbReference type="KEGG" id="tbw:NCTC13354_00728"/>
<reference evidence="8 9" key="1">
    <citation type="submission" date="2018-12" db="EMBL/GenBank/DDBJ databases">
        <authorList>
            <consortium name="Pathogen Informatics"/>
        </authorList>
    </citation>
    <scope>NUCLEOTIDE SEQUENCE [LARGE SCALE GENOMIC DNA]</scope>
    <source>
        <strain evidence="8 9">NCTC13354</strain>
    </source>
</reference>
<dbReference type="GO" id="GO:0046677">
    <property type="term" value="P:response to antibiotic"/>
    <property type="evidence" value="ECO:0007669"/>
    <property type="project" value="UniProtKB-KW"/>
</dbReference>
<gene>
    <name evidence="8" type="primary">ybhF_1</name>
    <name evidence="8" type="ORF">NCTC13354_00728</name>
</gene>
<evidence type="ECO:0000256" key="1">
    <source>
        <dbReference type="ARBA" id="ARBA00004202"/>
    </source>
</evidence>
<evidence type="ECO:0000313" key="8">
    <source>
        <dbReference type="EMBL" id="VEI13028.1"/>
    </source>
</evidence>
<dbReference type="Proteomes" id="UP000269542">
    <property type="component" value="Chromosome"/>
</dbReference>
<dbReference type="GO" id="GO:0005886">
    <property type="term" value="C:plasma membrane"/>
    <property type="evidence" value="ECO:0007669"/>
    <property type="project" value="UniProtKB-SubCell"/>
</dbReference>
<name>A0A448PDM4_9ACTO</name>
<keyword evidence="4" id="KW-0547">Nucleotide-binding</keyword>
<dbReference type="GO" id="GO:0016887">
    <property type="term" value="F:ATP hydrolysis activity"/>
    <property type="evidence" value="ECO:0007669"/>
    <property type="project" value="InterPro"/>
</dbReference>
<dbReference type="InterPro" id="IPR017871">
    <property type="entry name" value="ABC_transporter-like_CS"/>
</dbReference>
<evidence type="ECO:0000256" key="3">
    <source>
        <dbReference type="ARBA" id="ARBA00022448"/>
    </source>
</evidence>
<dbReference type="Pfam" id="PF13732">
    <property type="entry name" value="DrrA1-3_C"/>
    <property type="match status" value="1"/>
</dbReference>
<dbReference type="RefSeq" id="WP_126416187.1">
    <property type="nucleotide sequence ID" value="NZ_LR134476.1"/>
</dbReference>
<dbReference type="SMART" id="SM00382">
    <property type="entry name" value="AAA"/>
    <property type="match status" value="1"/>
</dbReference>
<dbReference type="SUPFAM" id="SSF52540">
    <property type="entry name" value="P-loop containing nucleoside triphosphate hydrolases"/>
    <property type="match status" value="1"/>
</dbReference>
<keyword evidence="3" id="KW-0813">Transport</keyword>
<feature type="domain" description="ABC transporter" evidence="7">
    <location>
        <begin position="3"/>
        <end position="230"/>
    </location>
</feature>